<protein>
    <recommendedName>
        <fullName evidence="5">Kelch motif protein</fullName>
    </recommendedName>
</protein>
<evidence type="ECO:0000313" key="4">
    <source>
        <dbReference type="Proteomes" id="UP000325273"/>
    </source>
</evidence>
<dbReference type="PANTHER" id="PTHR46344">
    <property type="entry name" value="OS02G0202900 PROTEIN"/>
    <property type="match status" value="1"/>
</dbReference>
<comment type="caution">
    <text evidence="3">The sequence shown here is derived from an EMBL/GenBank/DDBJ whole genome shotgun (WGS) entry which is preliminary data.</text>
</comment>
<accession>A0A5B0GR63</accession>
<name>A0A5B0GR63_9BURK</name>
<dbReference type="PANTHER" id="PTHR46344:SF27">
    <property type="entry name" value="KELCH REPEAT SUPERFAMILY PROTEIN"/>
    <property type="match status" value="1"/>
</dbReference>
<evidence type="ECO:0000256" key="1">
    <source>
        <dbReference type="ARBA" id="ARBA00022441"/>
    </source>
</evidence>
<evidence type="ECO:0000313" key="3">
    <source>
        <dbReference type="EMBL" id="KAA1005377.1"/>
    </source>
</evidence>
<gene>
    <name evidence="3" type="ORF">FVF58_29640</name>
</gene>
<dbReference type="InterPro" id="IPR006652">
    <property type="entry name" value="Kelch_1"/>
</dbReference>
<dbReference type="Gene3D" id="2.130.10.80">
    <property type="entry name" value="Galactose oxidase/kelch, beta-propeller"/>
    <property type="match status" value="2"/>
</dbReference>
<dbReference type="Pfam" id="PF01344">
    <property type="entry name" value="Kelch_1"/>
    <property type="match status" value="2"/>
</dbReference>
<dbReference type="SUPFAM" id="SSF117281">
    <property type="entry name" value="Kelch motif"/>
    <property type="match status" value="1"/>
</dbReference>
<dbReference type="InterPro" id="IPR037293">
    <property type="entry name" value="Gal_Oxidase_central_sf"/>
</dbReference>
<keyword evidence="2" id="KW-0677">Repeat</keyword>
<dbReference type="Proteomes" id="UP000325273">
    <property type="component" value="Unassembled WGS sequence"/>
</dbReference>
<sequence length="168" mass="17460">MKLGVLALGLIVRCKPGVTTTYTVTGSNTVGSVTAQVTIEVNVAVIGEWLPADYMNQARYRHTATLLSDGQVLVAAGFGKNVLSSAELFDPVTDSWSQTGNLSQARMFHTATRLPTGRALVAGGIGGTQLSSAELYDPAAGTWTPLASARLSCPGRRQAVAHAARSGS</sequence>
<dbReference type="RefSeq" id="WP_149673322.1">
    <property type="nucleotide sequence ID" value="NZ_VTUZ01000023.1"/>
</dbReference>
<dbReference type="SMART" id="SM00612">
    <property type="entry name" value="Kelch"/>
    <property type="match status" value="2"/>
</dbReference>
<organism evidence="3 4">
    <name type="scientific">Paraburkholderia panacisoli</name>
    <dbReference type="NCBI Taxonomy" id="2603818"/>
    <lineage>
        <taxon>Bacteria</taxon>
        <taxon>Pseudomonadati</taxon>
        <taxon>Pseudomonadota</taxon>
        <taxon>Betaproteobacteria</taxon>
        <taxon>Burkholderiales</taxon>
        <taxon>Burkholderiaceae</taxon>
        <taxon>Paraburkholderia</taxon>
    </lineage>
</organism>
<dbReference type="EMBL" id="VTUZ01000023">
    <property type="protein sequence ID" value="KAA1005377.1"/>
    <property type="molecule type" value="Genomic_DNA"/>
</dbReference>
<reference evidence="3 4" key="1">
    <citation type="submission" date="2019-08" db="EMBL/GenBank/DDBJ databases">
        <title>Paraburkholderia sp. DCY113.</title>
        <authorList>
            <person name="Kang J."/>
        </authorList>
    </citation>
    <scope>NUCLEOTIDE SEQUENCE [LARGE SCALE GENOMIC DNA]</scope>
    <source>
        <strain evidence="3 4">DCY113</strain>
    </source>
</reference>
<keyword evidence="1" id="KW-0880">Kelch repeat</keyword>
<keyword evidence="4" id="KW-1185">Reference proteome</keyword>
<dbReference type="AlphaFoldDB" id="A0A5B0GR63"/>
<evidence type="ECO:0000256" key="2">
    <source>
        <dbReference type="ARBA" id="ARBA00022737"/>
    </source>
</evidence>
<evidence type="ECO:0008006" key="5">
    <source>
        <dbReference type="Google" id="ProtNLM"/>
    </source>
</evidence>
<dbReference type="InterPro" id="IPR015915">
    <property type="entry name" value="Kelch-typ_b-propeller"/>
</dbReference>
<proteinExistence type="predicted"/>